<name>M3IHT5_CANMX</name>
<evidence type="ECO:0000256" key="7">
    <source>
        <dbReference type="ARBA" id="ARBA00022723"/>
    </source>
</evidence>
<proteinExistence type="predicted"/>
<evidence type="ECO:0000256" key="14">
    <source>
        <dbReference type="SAM" id="Phobius"/>
    </source>
</evidence>
<dbReference type="GO" id="GO:0005789">
    <property type="term" value="C:endoplasmic reticulum membrane"/>
    <property type="evidence" value="ECO:0007669"/>
    <property type="project" value="TreeGrafter"/>
</dbReference>
<dbReference type="Pfam" id="PF12906">
    <property type="entry name" value="RINGv"/>
    <property type="match status" value="1"/>
</dbReference>
<feature type="transmembrane region" description="Helical" evidence="14">
    <location>
        <begin position="93"/>
        <end position="114"/>
    </location>
</feature>
<dbReference type="AlphaFoldDB" id="M3IHT5"/>
<comment type="pathway">
    <text evidence="3">Protein modification; protein ubiquitination.</text>
</comment>
<evidence type="ECO:0000256" key="12">
    <source>
        <dbReference type="ARBA" id="ARBA00023136"/>
    </source>
</evidence>
<keyword evidence="9" id="KW-0833">Ubl conjugation pathway</keyword>
<evidence type="ECO:0000313" key="16">
    <source>
        <dbReference type="EMBL" id="EMG45891.1"/>
    </source>
</evidence>
<feature type="transmembrane region" description="Helical" evidence="14">
    <location>
        <begin position="172"/>
        <end position="197"/>
    </location>
</feature>
<dbReference type="GO" id="GO:0061630">
    <property type="term" value="F:ubiquitin protein ligase activity"/>
    <property type="evidence" value="ECO:0007669"/>
    <property type="project" value="UniProtKB-EC"/>
</dbReference>
<evidence type="ECO:0000256" key="4">
    <source>
        <dbReference type="ARBA" id="ARBA00012483"/>
    </source>
</evidence>
<dbReference type="InterPro" id="IPR013083">
    <property type="entry name" value="Znf_RING/FYVE/PHD"/>
</dbReference>
<dbReference type="HOGENOM" id="CLU_770640_0_0_1"/>
<evidence type="ECO:0000259" key="15">
    <source>
        <dbReference type="PROSITE" id="PS51292"/>
    </source>
</evidence>
<evidence type="ECO:0000256" key="5">
    <source>
        <dbReference type="ARBA" id="ARBA00022679"/>
    </source>
</evidence>
<dbReference type="SUPFAM" id="SSF57850">
    <property type="entry name" value="RING/U-box"/>
    <property type="match status" value="1"/>
</dbReference>
<evidence type="ECO:0000256" key="10">
    <source>
        <dbReference type="ARBA" id="ARBA00022833"/>
    </source>
</evidence>
<dbReference type="GO" id="GO:0008270">
    <property type="term" value="F:zinc ion binding"/>
    <property type="evidence" value="ECO:0007669"/>
    <property type="project" value="UniProtKB-KW"/>
</dbReference>
<reference evidence="16 17" key="1">
    <citation type="submission" date="2013-02" db="EMBL/GenBank/DDBJ databases">
        <title>Genome sequence of Candida maltosa Xu316, a potential industrial strain for xylitol and ethanol production.</title>
        <authorList>
            <person name="Yu J."/>
            <person name="Wang Q."/>
            <person name="Geng X."/>
            <person name="Bao W."/>
            <person name="He P."/>
            <person name="Cai J."/>
        </authorList>
    </citation>
    <scope>NUCLEOTIDE SEQUENCE [LARGE SCALE GENOMIC DNA]</scope>
    <source>
        <strain evidence="17">Xu316</strain>
    </source>
</reference>
<protein>
    <recommendedName>
        <fullName evidence="4">RING-type E3 ubiquitin transferase</fullName>
        <ecNumber evidence="4">2.3.2.27</ecNumber>
    </recommendedName>
</protein>
<keyword evidence="6 14" id="KW-0812">Transmembrane</keyword>
<evidence type="ECO:0000256" key="2">
    <source>
        <dbReference type="ARBA" id="ARBA00004141"/>
    </source>
</evidence>
<comment type="subcellular location">
    <subcellularLocation>
        <location evidence="2">Membrane</location>
        <topology evidence="2">Multi-pass membrane protein</topology>
    </subcellularLocation>
</comment>
<accession>M3IHT5</accession>
<dbReference type="PANTHER" id="PTHR13145:SF0">
    <property type="entry name" value="E3 UBIQUITIN-PROTEIN LIGASE MARCHF6"/>
    <property type="match status" value="1"/>
</dbReference>
<evidence type="ECO:0000256" key="1">
    <source>
        <dbReference type="ARBA" id="ARBA00000900"/>
    </source>
</evidence>
<evidence type="ECO:0000256" key="3">
    <source>
        <dbReference type="ARBA" id="ARBA00004906"/>
    </source>
</evidence>
<dbReference type="FunFam" id="3.30.40.10:FF:000287">
    <property type="entry name" value="RING finger membrane protein"/>
    <property type="match status" value="1"/>
</dbReference>
<comment type="caution">
    <text evidence="16">The sequence shown here is derived from an EMBL/GenBank/DDBJ whole genome shotgun (WGS) entry which is preliminary data.</text>
</comment>
<dbReference type="SMART" id="SM00744">
    <property type="entry name" value="RINGv"/>
    <property type="match status" value="1"/>
</dbReference>
<keyword evidence="17" id="KW-1185">Reference proteome</keyword>
<evidence type="ECO:0000256" key="11">
    <source>
        <dbReference type="ARBA" id="ARBA00022989"/>
    </source>
</evidence>
<feature type="domain" description="RING-CH-type" evidence="15">
    <location>
        <begin position="2"/>
        <end position="65"/>
    </location>
</feature>
<dbReference type="EC" id="2.3.2.27" evidence="4"/>
<organism evidence="16 17">
    <name type="scientific">Candida maltosa (strain Xu316)</name>
    <name type="common">Yeast</name>
    <dbReference type="NCBI Taxonomy" id="1245528"/>
    <lineage>
        <taxon>Eukaryota</taxon>
        <taxon>Fungi</taxon>
        <taxon>Dikarya</taxon>
        <taxon>Ascomycota</taxon>
        <taxon>Saccharomycotina</taxon>
        <taxon>Pichiomycetes</taxon>
        <taxon>Debaryomycetaceae</taxon>
        <taxon>Candida/Lodderomyces clade</taxon>
        <taxon>Candida</taxon>
    </lineage>
</organism>
<keyword evidence="7" id="KW-0479">Metal-binding</keyword>
<dbReference type="InterPro" id="IPR011016">
    <property type="entry name" value="Znf_RING-CH"/>
</dbReference>
<dbReference type="CDD" id="cd16702">
    <property type="entry name" value="RING_CH-C4HC3_MARCH6"/>
    <property type="match status" value="1"/>
</dbReference>
<dbReference type="Gene3D" id="3.30.40.10">
    <property type="entry name" value="Zinc/RING finger domain, C3HC4 (zinc finger)"/>
    <property type="match status" value="1"/>
</dbReference>
<dbReference type="PROSITE" id="PS51292">
    <property type="entry name" value="ZF_RING_CH"/>
    <property type="match status" value="1"/>
</dbReference>
<dbReference type="eggNOG" id="KOG1609">
    <property type="taxonomic scope" value="Eukaryota"/>
</dbReference>
<evidence type="ECO:0000256" key="6">
    <source>
        <dbReference type="ARBA" id="ARBA00022692"/>
    </source>
</evidence>
<dbReference type="STRING" id="1245528.M3IHT5"/>
<evidence type="ECO:0000256" key="13">
    <source>
        <dbReference type="SAM" id="MobiDB-lite"/>
    </source>
</evidence>
<keyword evidence="11 14" id="KW-1133">Transmembrane helix</keyword>
<dbReference type="GO" id="GO:0036503">
    <property type="term" value="P:ERAD pathway"/>
    <property type="evidence" value="ECO:0007669"/>
    <property type="project" value="TreeGrafter"/>
</dbReference>
<keyword evidence="12 14" id="KW-0472">Membrane</keyword>
<comment type="catalytic activity">
    <reaction evidence="1">
        <text>S-ubiquitinyl-[E2 ubiquitin-conjugating enzyme]-L-cysteine + [acceptor protein]-L-lysine = [E2 ubiquitin-conjugating enzyme]-L-cysteine + N(6)-ubiquitinyl-[acceptor protein]-L-lysine.</text>
        <dbReference type="EC" id="2.3.2.27"/>
    </reaction>
</comment>
<keyword evidence="10" id="KW-0862">Zinc</keyword>
<evidence type="ECO:0000256" key="8">
    <source>
        <dbReference type="ARBA" id="ARBA00022771"/>
    </source>
</evidence>
<dbReference type="Proteomes" id="UP000011777">
    <property type="component" value="Unassembled WGS sequence"/>
</dbReference>
<feature type="non-terminal residue" evidence="16">
    <location>
        <position position="360"/>
    </location>
</feature>
<dbReference type="EMBL" id="AOGT01002292">
    <property type="protein sequence ID" value="EMG45891.1"/>
    <property type="molecule type" value="Genomic_DNA"/>
</dbReference>
<keyword evidence="5" id="KW-0808">Transferase</keyword>
<evidence type="ECO:0000313" key="17">
    <source>
        <dbReference type="Proteomes" id="UP000011777"/>
    </source>
</evidence>
<evidence type="ECO:0000256" key="9">
    <source>
        <dbReference type="ARBA" id="ARBA00022786"/>
    </source>
</evidence>
<sequence length="360" mass="41311">MSSDVSDHTCRICRGEATTSQPLYHPCKCRGSIKYVHQSCLMEWLKHANKSTEKCDICNTSYKFKIIYDPAMPQYIPISLIWVKFIQIMSSTLIKSIAITLYVLCLLIQLPLFWKFIGRVYTWAVDGNLPLANQSFWNALFFGEFNIDKYLSTYSSESTTPLQLALLKLRKFIGYTYFSGVRYLVVAIIVHCALFLVREWVVRDESYIKLLNRKIGKEPRTKLVDMLQNALQGLRNDGDNGNAAAAANLQRLETLAQAINDLQHDNDAPTIGEEDIRRDLNRRRLFANDNNNNNHNIHGLHNIQQQQPENEDVFNDERRTVFLGPEGNEHPPAQNHGNPPIPNYEEPIAPERNIIDDIFG</sequence>
<keyword evidence="8" id="KW-0863">Zinc-finger</keyword>
<dbReference type="PANTHER" id="PTHR13145">
    <property type="entry name" value="SSM4 PROTEIN"/>
    <property type="match status" value="1"/>
</dbReference>
<feature type="region of interest" description="Disordered" evidence="13">
    <location>
        <begin position="326"/>
        <end position="349"/>
    </location>
</feature>
<dbReference type="OrthoDB" id="1108038at2759"/>
<gene>
    <name evidence="16" type="ORF">G210_3894</name>
</gene>